<dbReference type="PANTHER" id="PTHR43394:SF1">
    <property type="entry name" value="ATP-BINDING CASSETTE SUB-FAMILY B MEMBER 10, MITOCHONDRIAL"/>
    <property type="match status" value="1"/>
</dbReference>
<reference evidence="10 11" key="1">
    <citation type="submission" date="2024-09" db="EMBL/GenBank/DDBJ databases">
        <title>The Natural Products Discovery Center: Release of the First 8490 Sequenced Strains for Exploring Actinobacteria Biosynthetic Diversity.</title>
        <authorList>
            <person name="Kalkreuter E."/>
            <person name="Kautsar S.A."/>
            <person name="Yang D."/>
            <person name="Bader C.D."/>
            <person name="Teijaro C.N."/>
            <person name="Fluegel L."/>
            <person name="Davis C.M."/>
            <person name="Simpson J.R."/>
            <person name="Lauterbach L."/>
            <person name="Steele A.D."/>
            <person name="Gui C."/>
            <person name="Meng S."/>
            <person name="Li G."/>
            <person name="Viehrig K."/>
            <person name="Ye F."/>
            <person name="Su P."/>
            <person name="Kiefer A.F."/>
            <person name="Nichols A."/>
            <person name="Cepeda A.J."/>
            <person name="Yan W."/>
            <person name="Fan B."/>
            <person name="Jiang Y."/>
            <person name="Adhikari A."/>
            <person name="Zheng C.-J."/>
            <person name="Schuster L."/>
            <person name="Cowan T.M."/>
            <person name="Smanski M.J."/>
            <person name="Chevrette M.G."/>
            <person name="De Carvalho L.P.S."/>
            <person name="Shen B."/>
        </authorList>
    </citation>
    <scope>NUCLEOTIDE SEQUENCE [LARGE SCALE GENOMIC DNA]</scope>
    <source>
        <strain evidence="10 11">NPDC058328</strain>
    </source>
</reference>
<evidence type="ECO:0000259" key="8">
    <source>
        <dbReference type="PROSITE" id="PS50893"/>
    </source>
</evidence>
<dbReference type="InterPro" id="IPR011527">
    <property type="entry name" value="ABC1_TM_dom"/>
</dbReference>
<feature type="domain" description="ABC transporter" evidence="8">
    <location>
        <begin position="359"/>
        <end position="606"/>
    </location>
</feature>
<name>A0ABW6Q9G7_9ACTN</name>
<evidence type="ECO:0000256" key="7">
    <source>
        <dbReference type="SAM" id="Phobius"/>
    </source>
</evidence>
<dbReference type="InterPro" id="IPR003439">
    <property type="entry name" value="ABC_transporter-like_ATP-bd"/>
</dbReference>
<evidence type="ECO:0000256" key="1">
    <source>
        <dbReference type="ARBA" id="ARBA00004651"/>
    </source>
</evidence>
<dbReference type="InterPro" id="IPR027417">
    <property type="entry name" value="P-loop_NTPase"/>
</dbReference>
<dbReference type="Proteomes" id="UP001601627">
    <property type="component" value="Unassembled WGS sequence"/>
</dbReference>
<keyword evidence="5 7" id="KW-1133">Transmembrane helix</keyword>
<dbReference type="SUPFAM" id="SSF52540">
    <property type="entry name" value="P-loop containing nucleoside triphosphate hydrolases"/>
    <property type="match status" value="1"/>
</dbReference>
<dbReference type="InterPro" id="IPR036640">
    <property type="entry name" value="ABC1_TM_sf"/>
</dbReference>
<dbReference type="PROSITE" id="PS50893">
    <property type="entry name" value="ABC_TRANSPORTER_2"/>
    <property type="match status" value="1"/>
</dbReference>
<dbReference type="PROSITE" id="PS00211">
    <property type="entry name" value="ABC_TRANSPORTER_1"/>
    <property type="match status" value="1"/>
</dbReference>
<dbReference type="GO" id="GO:0005524">
    <property type="term" value="F:ATP binding"/>
    <property type="evidence" value="ECO:0007669"/>
    <property type="project" value="UniProtKB-KW"/>
</dbReference>
<dbReference type="EMBL" id="JBHVZQ010000018">
    <property type="protein sequence ID" value="MFF1275858.1"/>
    <property type="molecule type" value="Genomic_DNA"/>
</dbReference>
<keyword evidence="3" id="KW-0547">Nucleotide-binding</keyword>
<evidence type="ECO:0000313" key="10">
    <source>
        <dbReference type="EMBL" id="MFF1275858.1"/>
    </source>
</evidence>
<evidence type="ECO:0000256" key="4">
    <source>
        <dbReference type="ARBA" id="ARBA00022840"/>
    </source>
</evidence>
<comment type="subcellular location">
    <subcellularLocation>
        <location evidence="1">Cell membrane</location>
        <topology evidence="1">Multi-pass membrane protein</topology>
    </subcellularLocation>
</comment>
<dbReference type="Gene3D" id="1.20.1560.10">
    <property type="entry name" value="ABC transporter type 1, transmembrane domain"/>
    <property type="match status" value="1"/>
</dbReference>
<dbReference type="PANTHER" id="PTHR43394">
    <property type="entry name" value="ATP-DEPENDENT PERMEASE MDL1, MITOCHONDRIAL"/>
    <property type="match status" value="1"/>
</dbReference>
<dbReference type="RefSeq" id="WP_388236669.1">
    <property type="nucleotide sequence ID" value="NZ_JBHVZQ010000018.1"/>
</dbReference>
<gene>
    <name evidence="10" type="ORF">ACFVZC_21025</name>
</gene>
<dbReference type="PROSITE" id="PS50929">
    <property type="entry name" value="ABC_TM1F"/>
    <property type="match status" value="1"/>
</dbReference>
<dbReference type="InterPro" id="IPR003593">
    <property type="entry name" value="AAA+_ATPase"/>
</dbReference>
<sequence>MTVSQAAGAERRLRLGDMAASARTAAAFAWQAAPWHTVVLVVTTTAGAGVPVVMAWLTGALLNRLVGAEESALLGLACGLAGLGLMAALLPPLSTYAGNQLGRRANLRLVDRLYRVINSLPGLARMEDPSFQDRLRMAQAAGGQATGGIVQSLLLIAASVLTTAGFVGTLYVVSPFFTIVVLASCAPAFVAELRLSRRRALGDWRVSSTRRREWFYESLMTSPHALQEIQLFEAGDFLRGRMLAERRTADAERRAVDRQELKVQGGLALLGSLIGGAGLVWAALAARRGQLSVGDVSIFIAGVAGVQAALSQLMRALAHTHHLLLLMRHYLAVIEIADRAPPLPMDGGPAGLPALHRGIELRDVWFRYDESHPWVLRGVDLFIPAGRSVALVGHNGAGKSTLVKLLCRFYEPTRGSILWDGVDIRRVPVKELRRRLGAVFQPYMEYDLTAAENIAIGDTRALDDRPRLRGAARRAGIDGVISALPRGYDTMLSKTLTRADDTSAGALLSGGQWQRLALARALLRERPDLLILDEPSSGLDAEAEHDIHLRLARYRAGRTSLLISHRLAAVRDADRIVVLHDGRIEEEGRHQDLVDAKGTYARLFTLQAKGYQHRD</sequence>
<organism evidence="10 11">
    <name type="scientific">Streptomyces marokkonensis</name>
    <dbReference type="NCBI Taxonomy" id="324855"/>
    <lineage>
        <taxon>Bacteria</taxon>
        <taxon>Bacillati</taxon>
        <taxon>Actinomycetota</taxon>
        <taxon>Actinomycetes</taxon>
        <taxon>Kitasatosporales</taxon>
        <taxon>Streptomycetaceae</taxon>
        <taxon>Streptomyces</taxon>
    </lineage>
</organism>
<comment type="caution">
    <text evidence="10">The sequence shown here is derived from an EMBL/GenBank/DDBJ whole genome shotgun (WGS) entry which is preliminary data.</text>
</comment>
<evidence type="ECO:0000256" key="6">
    <source>
        <dbReference type="ARBA" id="ARBA00023136"/>
    </source>
</evidence>
<dbReference type="SMART" id="SM00382">
    <property type="entry name" value="AAA"/>
    <property type="match status" value="1"/>
</dbReference>
<feature type="transmembrane region" description="Helical" evidence="7">
    <location>
        <begin position="170"/>
        <end position="191"/>
    </location>
</feature>
<keyword evidence="2 7" id="KW-0812">Transmembrane</keyword>
<evidence type="ECO:0000256" key="2">
    <source>
        <dbReference type="ARBA" id="ARBA00022692"/>
    </source>
</evidence>
<dbReference type="InterPro" id="IPR039421">
    <property type="entry name" value="Type_1_exporter"/>
</dbReference>
<evidence type="ECO:0000256" key="5">
    <source>
        <dbReference type="ARBA" id="ARBA00022989"/>
    </source>
</evidence>
<protein>
    <submittedName>
        <fullName evidence="10">ABC transporter ATP-binding protein</fullName>
    </submittedName>
</protein>
<feature type="domain" description="ABC transmembrane type-1" evidence="9">
    <location>
        <begin position="38"/>
        <end position="318"/>
    </location>
</feature>
<keyword evidence="6 7" id="KW-0472">Membrane</keyword>
<dbReference type="SUPFAM" id="SSF90123">
    <property type="entry name" value="ABC transporter transmembrane region"/>
    <property type="match status" value="1"/>
</dbReference>
<dbReference type="InterPro" id="IPR017871">
    <property type="entry name" value="ABC_transporter-like_CS"/>
</dbReference>
<keyword evidence="11" id="KW-1185">Reference proteome</keyword>
<feature type="transmembrane region" description="Helical" evidence="7">
    <location>
        <begin position="73"/>
        <end position="93"/>
    </location>
</feature>
<feature type="transmembrane region" description="Helical" evidence="7">
    <location>
        <begin position="263"/>
        <end position="284"/>
    </location>
</feature>
<evidence type="ECO:0000256" key="3">
    <source>
        <dbReference type="ARBA" id="ARBA00022741"/>
    </source>
</evidence>
<evidence type="ECO:0000259" key="9">
    <source>
        <dbReference type="PROSITE" id="PS50929"/>
    </source>
</evidence>
<proteinExistence type="predicted"/>
<dbReference type="Gene3D" id="3.40.50.300">
    <property type="entry name" value="P-loop containing nucleotide triphosphate hydrolases"/>
    <property type="match status" value="1"/>
</dbReference>
<evidence type="ECO:0000313" key="11">
    <source>
        <dbReference type="Proteomes" id="UP001601627"/>
    </source>
</evidence>
<feature type="transmembrane region" description="Helical" evidence="7">
    <location>
        <begin position="38"/>
        <end position="61"/>
    </location>
</feature>
<dbReference type="Pfam" id="PF00005">
    <property type="entry name" value="ABC_tran"/>
    <property type="match status" value="1"/>
</dbReference>
<keyword evidence="4 10" id="KW-0067">ATP-binding</keyword>
<accession>A0ABW6Q9G7</accession>